<dbReference type="SMR" id="E0ZPS1"/>
<evidence type="ECO:0000256" key="1">
    <source>
        <dbReference type="SAM" id="Coils"/>
    </source>
</evidence>
<dbReference type="EMBL" id="HM230690">
    <property type="protein sequence ID" value="ADM07451.1"/>
    <property type="molecule type" value="Genomic_RNA"/>
</dbReference>
<organism evidence="2">
    <name type="scientific">Antheraea mylitta cypovirus 4</name>
    <dbReference type="NCBI Taxonomy" id="180167"/>
    <lineage>
        <taxon>Viruses</taxon>
        <taxon>Riboviria</taxon>
        <taxon>Orthornavirae</taxon>
        <taxon>Duplornaviricota</taxon>
        <taxon>Resentoviricetes</taxon>
        <taxon>Reovirales</taxon>
        <taxon>Spinareoviridae</taxon>
        <taxon>Cypovirus</taxon>
        <taxon>Cypovirus antheraeae</taxon>
    </lineage>
</organism>
<evidence type="ECO:0000313" key="2">
    <source>
        <dbReference type="EMBL" id="ADM07451.1"/>
    </source>
</evidence>
<reference evidence="2" key="1">
    <citation type="journal article" date="2010" name="Virol. J.">
        <title>Molecular characterization of genome segments 1 and 3 encoding two capsid proteins of Antheraea mylitta cytoplasmic polyhedrosis virus.</title>
        <authorList>
            <person name="Chakrabarti M."/>
            <person name="Ghorai S."/>
            <person name="Mani S.K."/>
            <person name="Ghosh A.K."/>
        </authorList>
    </citation>
    <scope>NUCLEOTIDE SEQUENCE</scope>
</reference>
<proteinExistence type="predicted"/>
<accession>E0ZPS1</accession>
<protein>
    <submittedName>
        <fullName evidence="2">Minor capsid protein</fullName>
    </submittedName>
</protein>
<feature type="coiled-coil region" evidence="1">
    <location>
        <begin position="26"/>
        <end position="60"/>
    </location>
</feature>
<name>E0ZPS1_9REOV</name>
<sequence>MEPGINRATALSAFAISNTSTNSRLISQQEEQISKLTDNIREQEVRLNQQEDKISDMYSDFVNRFELNEMIGSWYESREIHQKAVHERDKYIDLQNGLFAPLWSVESHEEISNYIKYELKEDDLILDRMMITLNITPLQILHEIDVGDPKAVWEHFTFSLRTVLGITFTLNVRVGACCQHANGSTIAQVTVTLLQGTTAVIFEVDSIQITNELDSINVVFGLRHEPTRQFTRQINEDDIPTYSYEGSFETLLYCDVARCYVNVTQTGLVDNYREPSVQTLGRFLRRVDTFDLSDTASPRRLTAFLRDFSMTIPHHHRNCVAICYHEYENHNLYDTYVNSLLNEDVEINNVYHEIVLAMYNMQVVLYENMSVIERENIIDNAISVNQLAIATTFENSARIDDILARTILYEDREMVITNVGAAMPILDNTFPLFEHKATLISPARGFGVYEYKASPALEGTVVASDPPPIDINLQCVVPSLIQPSLADFEIYNDGQILIIARVMQQINVLNNSTEKPISDGRMNSSANLTAGYFKSNPDTGFARTFTARPGMMDGRIPIMMYPSAVVSTVRELVVIDLVGTSFPLLDSLALTLSVGAVANNNITRSFNENNITTGDITWNGGRYYCIFVPVDITLSRDLNVSAATRPYIDIPNDINWSLPGWSNDVGETQTINATTKFRSILPRSNMFFIRLIDRINGVGWPRNQMSMTYIIDSVDVGTALSVTQPGVAWDTNLLGSWSNLFPSLSADARYGRALLTTLLRIDNLTLGWRIAIPPQSIHLRRVVDTYVEELDLILDTLDAAIIQINDRLDAMDDRITYLEEQIELIFRTLNPPLWQSLLSAIVETAIGIAVPALGAQLVSAVKVFGPKAMGGMIRVTTATLAKIQNVSSKLSTQLRKASATIPHLSLNRTNTLISSAAKSRHTSMADVVPYPQFHESRYPWKERPNSMALLPEVQIKAKDFIETNALPSYSINESLNGPLNNMSIFYQPLTTFGKHSDYLFDKINTDKLRRQFLNDRVRISGLKPAHSYAVHEHLYFDRTRDRMVSRRTLIGAGEFSQHGSGSDRKIGGITFDKMILGKDSNGVIIYQNLPYDSVGYTADDVRNMFKNLFKTNSLDLEGTLQPDAMWKAILANVDLKVKTSTNVDNFFFSSKYFSEGLRDIINNPPTKGYNILWRNCQHFTQDMANYARGHDLTSRLEFAMSERLERVKYASILKDLDSFSETRSYNDHRYRKRGIITNLQRAIRS</sequence>
<keyword evidence="1" id="KW-0175">Coiled coil</keyword>